<dbReference type="PATRIC" id="fig|1236046.6.peg.117"/>
<reference evidence="13" key="1">
    <citation type="journal article" date="2015" name="MBio">
        <title>Genome-Resolved Metagenomic Analysis Reveals Roles for Candidate Phyla and Other Microbial Community Members in Biogeochemical Transformations in Oil Reservoirs.</title>
        <authorList>
            <person name="Hu P."/>
            <person name="Tom L."/>
            <person name="Singh A."/>
            <person name="Thomas B.C."/>
            <person name="Baker B.J."/>
            <person name="Piceno Y.M."/>
            <person name="Andersen G.L."/>
            <person name="Banfield J.F."/>
        </authorList>
    </citation>
    <scope>NUCLEOTIDE SEQUENCE [LARGE SCALE GENOMIC DNA]</scope>
</reference>
<feature type="coiled-coil region" evidence="10">
    <location>
        <begin position="262"/>
        <end position="289"/>
    </location>
</feature>
<accession>A0A101H1N4</accession>
<organism evidence="12 13">
    <name type="scientific">Mesotoga infera</name>
    <dbReference type="NCBI Taxonomy" id="1236046"/>
    <lineage>
        <taxon>Bacteria</taxon>
        <taxon>Thermotogati</taxon>
        <taxon>Thermotogota</taxon>
        <taxon>Thermotogae</taxon>
        <taxon>Kosmotogales</taxon>
        <taxon>Kosmotogaceae</taxon>
        <taxon>Mesotoga</taxon>
    </lineage>
</organism>
<feature type="domain" description="RecF/RecN/SMC N-terminal" evidence="11">
    <location>
        <begin position="12"/>
        <end position="503"/>
    </location>
</feature>
<evidence type="ECO:0000313" key="12">
    <source>
        <dbReference type="EMBL" id="KUK68444.1"/>
    </source>
</evidence>
<comment type="function">
    <text evidence="1 9">May be involved in recombinational repair of damaged DNA.</text>
</comment>
<evidence type="ECO:0000256" key="4">
    <source>
        <dbReference type="ARBA" id="ARBA00022741"/>
    </source>
</evidence>
<evidence type="ECO:0000256" key="5">
    <source>
        <dbReference type="ARBA" id="ARBA00022763"/>
    </source>
</evidence>
<dbReference type="PANTHER" id="PTHR11059">
    <property type="entry name" value="DNA REPAIR PROTEIN RECN"/>
    <property type="match status" value="1"/>
</dbReference>
<comment type="similarity">
    <text evidence="2 9">Belongs to the RecN family.</text>
</comment>
<dbReference type="EMBL" id="LGGH01000013">
    <property type="protein sequence ID" value="KUK68444.1"/>
    <property type="molecule type" value="Genomic_DNA"/>
</dbReference>
<evidence type="ECO:0000256" key="8">
    <source>
        <dbReference type="ARBA" id="ARBA00033408"/>
    </source>
</evidence>
<evidence type="ECO:0000256" key="7">
    <source>
        <dbReference type="ARBA" id="ARBA00023204"/>
    </source>
</evidence>
<dbReference type="SUPFAM" id="SSF52540">
    <property type="entry name" value="P-loop containing nucleoside triphosphate hydrolases"/>
    <property type="match status" value="1"/>
</dbReference>
<gene>
    <name evidence="12" type="ORF">XD86_0184</name>
</gene>
<dbReference type="GO" id="GO:0006310">
    <property type="term" value="P:DNA recombination"/>
    <property type="evidence" value="ECO:0007669"/>
    <property type="project" value="InterPro"/>
</dbReference>
<keyword evidence="7 9" id="KW-0234">DNA repair</keyword>
<dbReference type="Pfam" id="PF02463">
    <property type="entry name" value="SMC_N"/>
    <property type="match status" value="1"/>
</dbReference>
<dbReference type="GO" id="GO:0043590">
    <property type="term" value="C:bacterial nucleoid"/>
    <property type="evidence" value="ECO:0007669"/>
    <property type="project" value="TreeGrafter"/>
</dbReference>
<evidence type="ECO:0000256" key="6">
    <source>
        <dbReference type="ARBA" id="ARBA00022840"/>
    </source>
</evidence>
<keyword evidence="6" id="KW-0067">ATP-binding</keyword>
<dbReference type="GO" id="GO:0005524">
    <property type="term" value="F:ATP binding"/>
    <property type="evidence" value="ECO:0007669"/>
    <property type="project" value="UniProtKB-KW"/>
</dbReference>
<keyword evidence="10" id="KW-0175">Coiled coil</keyword>
<evidence type="ECO:0000256" key="9">
    <source>
        <dbReference type="PIRNR" id="PIRNR003128"/>
    </source>
</evidence>
<evidence type="ECO:0000313" key="13">
    <source>
        <dbReference type="Proteomes" id="UP000054260"/>
    </source>
</evidence>
<evidence type="ECO:0000259" key="11">
    <source>
        <dbReference type="Pfam" id="PF02463"/>
    </source>
</evidence>
<dbReference type="InterPro" id="IPR027417">
    <property type="entry name" value="P-loop_NTPase"/>
</dbReference>
<comment type="caution">
    <text evidence="12">The sequence shown here is derived from an EMBL/GenBank/DDBJ whole genome shotgun (WGS) entry which is preliminary data.</text>
</comment>
<dbReference type="PANTHER" id="PTHR11059:SF0">
    <property type="entry name" value="DNA REPAIR PROTEIN RECN"/>
    <property type="match status" value="1"/>
</dbReference>
<proteinExistence type="inferred from homology"/>
<evidence type="ECO:0000256" key="3">
    <source>
        <dbReference type="ARBA" id="ARBA00021315"/>
    </source>
</evidence>
<evidence type="ECO:0000256" key="2">
    <source>
        <dbReference type="ARBA" id="ARBA00009441"/>
    </source>
</evidence>
<keyword evidence="5 9" id="KW-0227">DNA damage</keyword>
<name>A0A101H1N4_9BACT</name>
<sequence>MEENMLLSLAGNDFLTFKEFYVEFSSGMNAITGESGAGKTVFLKALWAVLGFPPQWDSESAGSIEGNFEVDSSLSSRLREMGIEIDGDQLFVTVSFTGQRTIYRMNGRMVPRQIVQTAFRDRVEIHSQHSSVSLLDESKHHAILDHALRGEESLNQYRELYEEFMKVRREFDSFSVDPAQIEREKDFLSFQISEIEQAELRPGEDQVVEMKYTRYRNAQTLIDTFQELREILKDGELSVYNSLNDAVTIIERIEDFGYKGWHENLQIALEELDSLYSMVEEERDSLEIDDEEFTAIENRMTLIQGLKRKYGDSAEKILSRLETFKRELSALQELEERKEKLKRLEEDLVVRMKKTGLVLDQKRAARAEEIEEQIKLHLEDLRMKGAELRFHLEPEEVPKSYGTSRVTMMVKTNPGMEFMEIGKVASGGELSRFLLALESALKDQLDLETIVFDEVDSGVGQRLGTVVAEKLREISGEIQTIVITHLPQIALIADRHFVVRKEQVDSETVSTIEELHGCSKEREIEEMSGQIPEQE</sequence>
<evidence type="ECO:0000256" key="10">
    <source>
        <dbReference type="SAM" id="Coils"/>
    </source>
</evidence>
<dbReference type="InterPro" id="IPR004604">
    <property type="entry name" value="DNA_recomb/repair_RecN"/>
</dbReference>
<protein>
    <recommendedName>
        <fullName evidence="3 9">DNA repair protein RecN</fullName>
    </recommendedName>
    <alternativeName>
        <fullName evidence="8 9">Recombination protein N</fullName>
    </alternativeName>
</protein>
<dbReference type="InterPro" id="IPR003395">
    <property type="entry name" value="RecF/RecN/SMC_N"/>
</dbReference>
<dbReference type="Gene3D" id="3.40.50.300">
    <property type="entry name" value="P-loop containing nucleotide triphosphate hydrolases"/>
    <property type="match status" value="2"/>
</dbReference>
<feature type="coiled-coil region" evidence="10">
    <location>
        <begin position="314"/>
        <end position="354"/>
    </location>
</feature>
<dbReference type="AlphaFoldDB" id="A0A101H1N4"/>
<keyword evidence="4" id="KW-0547">Nucleotide-binding</keyword>
<dbReference type="GO" id="GO:0009432">
    <property type="term" value="P:SOS response"/>
    <property type="evidence" value="ECO:0007669"/>
    <property type="project" value="TreeGrafter"/>
</dbReference>
<dbReference type="GO" id="GO:0006281">
    <property type="term" value="P:DNA repair"/>
    <property type="evidence" value="ECO:0007669"/>
    <property type="project" value="UniProtKB-KW"/>
</dbReference>
<evidence type="ECO:0000256" key="1">
    <source>
        <dbReference type="ARBA" id="ARBA00003618"/>
    </source>
</evidence>
<dbReference type="Proteomes" id="UP000054260">
    <property type="component" value="Unassembled WGS sequence"/>
</dbReference>
<dbReference type="PIRSF" id="PIRSF003128">
    <property type="entry name" value="RecN"/>
    <property type="match status" value="1"/>
</dbReference>